<evidence type="ECO:0000256" key="8">
    <source>
        <dbReference type="ARBA" id="ARBA00023303"/>
    </source>
</evidence>
<dbReference type="GO" id="GO:0034220">
    <property type="term" value="P:monoatomic ion transmembrane transport"/>
    <property type="evidence" value="ECO:0007669"/>
    <property type="project" value="UniProtKB-KW"/>
</dbReference>
<feature type="transmembrane region" description="Helical" evidence="9">
    <location>
        <begin position="235"/>
        <end position="259"/>
    </location>
</feature>
<keyword evidence="6 9" id="KW-0406">Ion transport</keyword>
<evidence type="ECO:0000256" key="6">
    <source>
        <dbReference type="ARBA" id="ARBA00023065"/>
    </source>
</evidence>
<feature type="compositionally biased region" description="Acidic residues" evidence="10">
    <location>
        <begin position="358"/>
        <end position="370"/>
    </location>
</feature>
<name>A0A8S3YS29_9EUPU</name>
<dbReference type="PANTHER" id="PTHR11893">
    <property type="entry name" value="INNEXIN"/>
    <property type="match status" value="1"/>
</dbReference>
<keyword evidence="8 9" id="KW-0407">Ion channel</keyword>
<dbReference type="OrthoDB" id="5867527at2759"/>
<feature type="transmembrane region" description="Helical" evidence="9">
    <location>
        <begin position="151"/>
        <end position="170"/>
    </location>
</feature>
<evidence type="ECO:0000256" key="4">
    <source>
        <dbReference type="ARBA" id="ARBA00022692"/>
    </source>
</evidence>
<evidence type="ECO:0000256" key="5">
    <source>
        <dbReference type="ARBA" id="ARBA00022989"/>
    </source>
</evidence>
<feature type="region of interest" description="Disordered" evidence="10">
    <location>
        <begin position="337"/>
        <end position="370"/>
    </location>
</feature>
<evidence type="ECO:0000256" key="9">
    <source>
        <dbReference type="RuleBase" id="RU010713"/>
    </source>
</evidence>
<organism evidence="11 12">
    <name type="scientific">Candidula unifasciata</name>
    <dbReference type="NCBI Taxonomy" id="100452"/>
    <lineage>
        <taxon>Eukaryota</taxon>
        <taxon>Metazoa</taxon>
        <taxon>Spiralia</taxon>
        <taxon>Lophotrochozoa</taxon>
        <taxon>Mollusca</taxon>
        <taxon>Gastropoda</taxon>
        <taxon>Heterobranchia</taxon>
        <taxon>Euthyneura</taxon>
        <taxon>Panpulmonata</taxon>
        <taxon>Eupulmonata</taxon>
        <taxon>Stylommatophora</taxon>
        <taxon>Helicina</taxon>
        <taxon>Helicoidea</taxon>
        <taxon>Geomitridae</taxon>
        <taxon>Candidula</taxon>
    </lineage>
</organism>
<comment type="subcellular location">
    <subcellularLocation>
        <location evidence="1 9">Cell membrane</location>
        <topology evidence="1 9">Multi-pass membrane protein</topology>
    </subcellularLocation>
</comment>
<dbReference type="PANTHER" id="PTHR11893:SF36">
    <property type="entry name" value="INNEXIN-5"/>
    <property type="match status" value="1"/>
</dbReference>
<dbReference type="Proteomes" id="UP000678393">
    <property type="component" value="Unassembled WGS sequence"/>
</dbReference>
<gene>
    <name evidence="9" type="primary">inx</name>
    <name evidence="11" type="ORF">CUNI_LOCUS4786</name>
</gene>
<dbReference type="Pfam" id="PF00876">
    <property type="entry name" value="Innexin"/>
    <property type="match status" value="2"/>
</dbReference>
<feature type="compositionally biased region" description="Basic and acidic residues" evidence="10">
    <location>
        <begin position="337"/>
        <end position="348"/>
    </location>
</feature>
<evidence type="ECO:0000313" key="11">
    <source>
        <dbReference type="EMBL" id="CAG5119228.1"/>
    </source>
</evidence>
<dbReference type="GO" id="GO:0005886">
    <property type="term" value="C:plasma membrane"/>
    <property type="evidence" value="ECO:0007669"/>
    <property type="project" value="UniProtKB-SubCell"/>
</dbReference>
<dbReference type="GO" id="GO:0005921">
    <property type="term" value="C:gap junction"/>
    <property type="evidence" value="ECO:0007669"/>
    <property type="project" value="UniProtKB-UniRule"/>
</dbReference>
<keyword evidence="3" id="KW-1003">Cell membrane</keyword>
<evidence type="ECO:0000256" key="3">
    <source>
        <dbReference type="ARBA" id="ARBA00022475"/>
    </source>
</evidence>
<dbReference type="InterPro" id="IPR000990">
    <property type="entry name" value="Innexin"/>
</dbReference>
<comment type="caution">
    <text evidence="11">The sequence shown here is derived from an EMBL/GenBank/DDBJ whole genome shotgun (WGS) entry which is preliminary data.</text>
</comment>
<keyword evidence="7 9" id="KW-0472">Membrane</keyword>
<evidence type="ECO:0000256" key="1">
    <source>
        <dbReference type="ARBA" id="ARBA00004651"/>
    </source>
</evidence>
<keyword evidence="12" id="KW-1185">Reference proteome</keyword>
<feature type="transmembrane region" description="Helical" evidence="9">
    <location>
        <begin position="27"/>
        <end position="47"/>
    </location>
</feature>
<accession>A0A8S3YS29</accession>
<keyword evidence="2 9" id="KW-0813">Transport</keyword>
<comment type="function">
    <text evidence="9">Structural component of the gap junctions.</text>
</comment>
<comment type="caution">
    <text evidence="9">Lacks conserved residue(s) required for the propagation of feature annotation.</text>
</comment>
<sequence length="370" mass="43852">MSLYSFASWSRIQGSRDDDWADRVSHLWTVGVLAMFTLLVSSVQYVGDPIHCWCPAQFTGRLLPIPNLIWRMLNSTGGLNMDRLVQLAESTQLGKPEDREKITYQVAKYLDRWLKAHRQYHYNLMVRLRQRFSNVFCFWFAKREGKFLTGFYLFIKAMYATNVIGQFFILNNFLSMDFSWFGYEVLYKLVKEGEFTSSPRFPRITLCDFEIRQLQNLQRYTVQCVLPINLFNEKIFIFLWFWYFLVAVIATVSYLSWLYQVLIGYNRYRYVKKYLKIGDNIRNEKDSKFARKFADEYLRDDGVFILRVIAKNSSELVVTDIVNSLWALYRDNPHAVKPSDKRTRELKPNGKALAPTMEMDEDEMDTLNSR</sequence>
<keyword evidence="4 9" id="KW-0812">Transmembrane</keyword>
<evidence type="ECO:0000256" key="2">
    <source>
        <dbReference type="ARBA" id="ARBA00022448"/>
    </source>
</evidence>
<proteinExistence type="inferred from homology"/>
<comment type="similarity">
    <text evidence="9">Belongs to the pannexin family.</text>
</comment>
<keyword evidence="5 9" id="KW-1133">Transmembrane helix</keyword>
<reference evidence="11" key="1">
    <citation type="submission" date="2021-04" db="EMBL/GenBank/DDBJ databases">
        <authorList>
            <consortium name="Molecular Ecology Group"/>
        </authorList>
    </citation>
    <scope>NUCLEOTIDE SEQUENCE</scope>
</reference>
<dbReference type="PROSITE" id="PS51013">
    <property type="entry name" value="PANNEXIN"/>
    <property type="match status" value="1"/>
</dbReference>
<evidence type="ECO:0000313" key="12">
    <source>
        <dbReference type="Proteomes" id="UP000678393"/>
    </source>
</evidence>
<evidence type="ECO:0000256" key="7">
    <source>
        <dbReference type="ARBA" id="ARBA00023136"/>
    </source>
</evidence>
<evidence type="ECO:0000256" key="10">
    <source>
        <dbReference type="SAM" id="MobiDB-lite"/>
    </source>
</evidence>
<dbReference type="AlphaFoldDB" id="A0A8S3YS29"/>
<dbReference type="EMBL" id="CAJHNH020000670">
    <property type="protein sequence ID" value="CAG5119228.1"/>
    <property type="molecule type" value="Genomic_DNA"/>
</dbReference>
<dbReference type="PRINTS" id="PR01262">
    <property type="entry name" value="INNEXIN"/>
</dbReference>
<protein>
    <recommendedName>
        <fullName evidence="9">Innexin</fullName>
    </recommendedName>
</protein>